<keyword evidence="3" id="KW-1185">Reference proteome</keyword>
<protein>
    <submittedName>
        <fullName evidence="2">Uncharacterized protein</fullName>
    </submittedName>
</protein>
<organism evidence="2 3">
    <name type="scientific">Haematococcus lacustris</name>
    <name type="common">Green alga</name>
    <name type="synonym">Haematococcus pluvialis</name>
    <dbReference type="NCBI Taxonomy" id="44745"/>
    <lineage>
        <taxon>Eukaryota</taxon>
        <taxon>Viridiplantae</taxon>
        <taxon>Chlorophyta</taxon>
        <taxon>core chlorophytes</taxon>
        <taxon>Chlorophyceae</taxon>
        <taxon>CS clade</taxon>
        <taxon>Chlamydomonadales</taxon>
        <taxon>Haematococcaceae</taxon>
        <taxon>Haematococcus</taxon>
    </lineage>
</organism>
<evidence type="ECO:0000313" key="2">
    <source>
        <dbReference type="EMBL" id="GFH18870.1"/>
    </source>
</evidence>
<evidence type="ECO:0000313" key="3">
    <source>
        <dbReference type="Proteomes" id="UP000485058"/>
    </source>
</evidence>
<evidence type="ECO:0000256" key="1">
    <source>
        <dbReference type="SAM" id="MobiDB-lite"/>
    </source>
</evidence>
<comment type="caution">
    <text evidence="2">The sequence shown here is derived from an EMBL/GenBank/DDBJ whole genome shotgun (WGS) entry which is preliminary data.</text>
</comment>
<dbReference type="AlphaFoldDB" id="A0A699ZBS9"/>
<accession>A0A699ZBS9</accession>
<proteinExistence type="predicted"/>
<name>A0A699ZBS9_HAELA</name>
<feature type="region of interest" description="Disordered" evidence="1">
    <location>
        <begin position="1"/>
        <end position="25"/>
    </location>
</feature>
<feature type="compositionally biased region" description="Basic residues" evidence="1">
    <location>
        <begin position="13"/>
        <end position="24"/>
    </location>
</feature>
<dbReference type="EMBL" id="BLLF01001372">
    <property type="protein sequence ID" value="GFH18870.1"/>
    <property type="molecule type" value="Genomic_DNA"/>
</dbReference>
<reference evidence="2 3" key="1">
    <citation type="submission" date="2020-02" db="EMBL/GenBank/DDBJ databases">
        <title>Draft genome sequence of Haematococcus lacustris strain NIES-144.</title>
        <authorList>
            <person name="Morimoto D."/>
            <person name="Nakagawa S."/>
            <person name="Yoshida T."/>
            <person name="Sawayama S."/>
        </authorList>
    </citation>
    <scope>NUCLEOTIDE SEQUENCE [LARGE SCALE GENOMIC DNA]</scope>
    <source>
        <strain evidence="2 3">NIES-144</strain>
    </source>
</reference>
<gene>
    <name evidence="2" type="ORF">HaLaN_15740</name>
</gene>
<dbReference type="Proteomes" id="UP000485058">
    <property type="component" value="Unassembled WGS sequence"/>
</dbReference>
<sequence>MAASAASDDAVGRHRIKPPNRRQHRLEVDHIDEESGAWSHLRYNVELGALNEASSAVSGVASVATGLYQAAGVAAELLQGNPVVLNGQKELDLLAMNWDTRSRSVQSPVLPLMNSGGLQIATITFPVAFIPVHISFAVGLQAKLTVRTAVPGTLSLGFDYTRSVTMGVEYRSQWEEMRR</sequence>